<feature type="transmembrane region" description="Helical" evidence="6">
    <location>
        <begin position="26"/>
        <end position="43"/>
    </location>
</feature>
<evidence type="ECO:0000256" key="1">
    <source>
        <dbReference type="ARBA" id="ARBA00004651"/>
    </source>
</evidence>
<keyword evidence="4 6" id="KW-1133">Transmembrane helix</keyword>
<organism evidence="7 8">
    <name type="scientific">Streptomyces qinglanensis</name>
    <dbReference type="NCBI Taxonomy" id="943816"/>
    <lineage>
        <taxon>Bacteria</taxon>
        <taxon>Bacillati</taxon>
        <taxon>Actinomycetota</taxon>
        <taxon>Actinomycetes</taxon>
        <taxon>Kitasatosporales</taxon>
        <taxon>Streptomycetaceae</taxon>
        <taxon>Streptomyces</taxon>
    </lineage>
</organism>
<dbReference type="Pfam" id="PF03626">
    <property type="entry name" value="COX4_pro"/>
    <property type="match status" value="1"/>
</dbReference>
<evidence type="ECO:0000256" key="2">
    <source>
        <dbReference type="ARBA" id="ARBA00022475"/>
    </source>
</evidence>
<comment type="caution">
    <text evidence="7">The sequence shown here is derived from an EMBL/GenBank/DDBJ whole genome shotgun (WGS) entry which is preliminary data.</text>
</comment>
<evidence type="ECO:0000313" key="8">
    <source>
        <dbReference type="Proteomes" id="UP000175829"/>
    </source>
</evidence>
<feature type="transmembrane region" description="Helical" evidence="6">
    <location>
        <begin position="55"/>
        <end position="73"/>
    </location>
</feature>
<dbReference type="Proteomes" id="UP000175829">
    <property type="component" value="Unassembled WGS sequence"/>
</dbReference>
<sequence length="74" mass="8059">MALTALSWSLAGSGHAGLGVEPSTVLIVVLAFVKVLVVGYVFMELHRSVRRLRTVYTCWCATVCAMIVALYLLM</sequence>
<reference evidence="7 8" key="1">
    <citation type="journal article" date="2016" name="Front. Microbiol.">
        <title>Comparative Genomics Analysis of Streptomyces Species Reveals Their Adaptation to the Marine Environment and Their Diversity at the Genomic Level.</title>
        <authorList>
            <person name="Tian X."/>
            <person name="Zhang Z."/>
            <person name="Yang T."/>
            <person name="Chen M."/>
            <person name="Li J."/>
            <person name="Chen F."/>
            <person name="Yang J."/>
            <person name="Li W."/>
            <person name="Zhang B."/>
            <person name="Zhang Z."/>
            <person name="Wu J."/>
            <person name="Zhang C."/>
            <person name="Long L."/>
            <person name="Xiao J."/>
        </authorList>
    </citation>
    <scope>NUCLEOTIDE SEQUENCE [LARGE SCALE GENOMIC DNA]</scope>
    <source>
        <strain evidence="7 8">SCSIO M10379</strain>
    </source>
</reference>
<gene>
    <name evidence="7" type="ORF">AN217_15635</name>
</gene>
<comment type="subcellular location">
    <subcellularLocation>
        <location evidence="1">Cell membrane</location>
        <topology evidence="1">Multi-pass membrane protein</topology>
    </subcellularLocation>
</comment>
<name>A0A1E7K533_9ACTN</name>
<dbReference type="AlphaFoldDB" id="A0A1E7K533"/>
<keyword evidence="2" id="KW-1003">Cell membrane</keyword>
<keyword evidence="3 6" id="KW-0812">Transmembrane</keyword>
<dbReference type="GO" id="GO:0005886">
    <property type="term" value="C:plasma membrane"/>
    <property type="evidence" value="ECO:0007669"/>
    <property type="project" value="UniProtKB-SubCell"/>
</dbReference>
<evidence type="ECO:0000256" key="4">
    <source>
        <dbReference type="ARBA" id="ARBA00022989"/>
    </source>
</evidence>
<evidence type="ECO:0000256" key="3">
    <source>
        <dbReference type="ARBA" id="ARBA00022692"/>
    </source>
</evidence>
<dbReference type="InterPro" id="IPR005171">
    <property type="entry name" value="Cyt_c_oxidase_su4_prok"/>
</dbReference>
<evidence type="ECO:0000313" key="7">
    <source>
        <dbReference type="EMBL" id="OEU99011.1"/>
    </source>
</evidence>
<dbReference type="EMBL" id="LJGV01000022">
    <property type="protein sequence ID" value="OEU99011.1"/>
    <property type="molecule type" value="Genomic_DNA"/>
</dbReference>
<dbReference type="PATRIC" id="fig|943816.4.peg.2584"/>
<protein>
    <recommendedName>
        <fullName evidence="9">Cytochrome C oxidase subunit IV</fullName>
    </recommendedName>
</protein>
<evidence type="ECO:0000256" key="6">
    <source>
        <dbReference type="SAM" id="Phobius"/>
    </source>
</evidence>
<keyword evidence="5 6" id="KW-0472">Membrane</keyword>
<proteinExistence type="predicted"/>
<evidence type="ECO:0008006" key="9">
    <source>
        <dbReference type="Google" id="ProtNLM"/>
    </source>
</evidence>
<evidence type="ECO:0000256" key="5">
    <source>
        <dbReference type="ARBA" id="ARBA00023136"/>
    </source>
</evidence>
<accession>A0A1E7K533</accession>